<dbReference type="InterPro" id="IPR034660">
    <property type="entry name" value="DinB/YfiT-like"/>
</dbReference>
<dbReference type="GO" id="GO:0046872">
    <property type="term" value="F:metal ion binding"/>
    <property type="evidence" value="ECO:0007669"/>
    <property type="project" value="UniProtKB-KW"/>
</dbReference>
<accession>A0A1E3H0U2</accession>
<evidence type="ECO:0000313" key="4">
    <source>
        <dbReference type="EMBL" id="ODN69191.1"/>
    </source>
</evidence>
<dbReference type="AlphaFoldDB" id="A0A1E3H0U2"/>
<protein>
    <submittedName>
        <fullName evidence="4">DinB family protein</fullName>
    </submittedName>
</protein>
<keyword evidence="2 3" id="KW-0479">Metal-binding</keyword>
<dbReference type="InterPro" id="IPR007837">
    <property type="entry name" value="DinB"/>
</dbReference>
<comment type="similarity">
    <text evidence="1">Belongs to the DinB family.</text>
</comment>
<keyword evidence="5" id="KW-1185">Reference proteome</keyword>
<feature type="binding site" evidence="3">
    <location>
        <position position="88"/>
    </location>
    <ligand>
        <name>a divalent metal cation</name>
        <dbReference type="ChEBI" id="CHEBI:60240"/>
    </ligand>
</feature>
<evidence type="ECO:0000313" key="5">
    <source>
        <dbReference type="Proteomes" id="UP000094622"/>
    </source>
</evidence>
<organism evidence="4 5">
    <name type="scientific">Methylobrevis pamukkalensis</name>
    <dbReference type="NCBI Taxonomy" id="1439726"/>
    <lineage>
        <taxon>Bacteria</taxon>
        <taxon>Pseudomonadati</taxon>
        <taxon>Pseudomonadota</taxon>
        <taxon>Alphaproteobacteria</taxon>
        <taxon>Hyphomicrobiales</taxon>
        <taxon>Pleomorphomonadaceae</taxon>
        <taxon>Methylobrevis</taxon>
    </lineage>
</organism>
<gene>
    <name evidence="4" type="ORF">A6302_03501</name>
</gene>
<sequence length="116" mass="12487">MPAIPRAGVAPEVDALEAPTALDQIVETGLADLRRRRDVLDGLFERLVAGLEPADLGQTLAYARMNGERQQKPLGLVLMHVFNHQTHHRGQTTTLMSQAGSDVGVTDLLALIPEAA</sequence>
<dbReference type="RefSeq" id="WP_210183352.1">
    <property type="nucleotide sequence ID" value="NZ_MCRJ01000104.1"/>
</dbReference>
<feature type="binding site" evidence="3">
    <location>
        <position position="84"/>
    </location>
    <ligand>
        <name>a divalent metal cation</name>
        <dbReference type="ChEBI" id="CHEBI:60240"/>
    </ligand>
</feature>
<dbReference type="EMBL" id="MCRJ01000104">
    <property type="protein sequence ID" value="ODN69191.1"/>
    <property type="molecule type" value="Genomic_DNA"/>
</dbReference>
<name>A0A1E3H0U2_9HYPH</name>
<dbReference type="Proteomes" id="UP000094622">
    <property type="component" value="Unassembled WGS sequence"/>
</dbReference>
<dbReference type="Gene3D" id="1.20.120.450">
    <property type="entry name" value="dinb family like domain"/>
    <property type="match status" value="1"/>
</dbReference>
<evidence type="ECO:0000256" key="2">
    <source>
        <dbReference type="ARBA" id="ARBA00022723"/>
    </source>
</evidence>
<dbReference type="SUPFAM" id="SSF109854">
    <property type="entry name" value="DinB/YfiT-like putative metalloenzymes"/>
    <property type="match status" value="1"/>
</dbReference>
<evidence type="ECO:0000256" key="1">
    <source>
        <dbReference type="ARBA" id="ARBA00008635"/>
    </source>
</evidence>
<evidence type="ECO:0000256" key="3">
    <source>
        <dbReference type="PIRSR" id="PIRSR607837-1"/>
    </source>
</evidence>
<dbReference type="Pfam" id="PF05163">
    <property type="entry name" value="DinB"/>
    <property type="match status" value="1"/>
</dbReference>
<reference evidence="4 5" key="1">
    <citation type="submission" date="2016-07" db="EMBL/GenBank/DDBJ databases">
        <title>Draft Genome Sequence of Methylobrevis pamukkalensis PK2.</title>
        <authorList>
            <person name="Vasilenko O.V."/>
            <person name="Doronina N.V."/>
            <person name="Shmareva M.N."/>
            <person name="Tarlachkov S.V."/>
            <person name="Mustakhimov I."/>
            <person name="Trotsenko Y.A."/>
        </authorList>
    </citation>
    <scope>NUCLEOTIDE SEQUENCE [LARGE SCALE GENOMIC DNA]</scope>
    <source>
        <strain evidence="4 5">PK2</strain>
    </source>
</reference>
<comment type="caution">
    <text evidence="4">The sequence shown here is derived from an EMBL/GenBank/DDBJ whole genome shotgun (WGS) entry which is preliminary data.</text>
</comment>
<proteinExistence type="inferred from homology"/>